<dbReference type="GO" id="GO:0045211">
    <property type="term" value="C:postsynaptic membrane"/>
    <property type="evidence" value="ECO:0007669"/>
    <property type="project" value="TreeGrafter"/>
</dbReference>
<dbReference type="PROSITE" id="PS50268">
    <property type="entry name" value="CADHERIN_2"/>
    <property type="match status" value="1"/>
</dbReference>
<proteinExistence type="predicted"/>
<evidence type="ECO:0000259" key="5">
    <source>
        <dbReference type="PROSITE" id="PS50268"/>
    </source>
</evidence>
<sequence length="1139" mass="128820">MLLWIFLVLISGAVAQYEELRSAQMLSWDFEPNSDLIFYAYVVEKNLDITTHPPLQVKLMKGARLCRVQLLPGDFHRVPEFISAVVTDSRAGKAKLILNESALYDLRTRGDEQVQNGVYHLKILGEDCSQPPHHTRPWSLNVMLVPTEKPVWSERHYEFVIESTLPPGWQVGKVTAYAIVDPDVPLEQRAGDNTGMCGYKISGSERDAFDIDGHGVIRLKTSFSEIEDARVQLNVTAYDCHIPKSRQSTVSVTVLVRSGCTPHWEDVPQSLTYGILASPRLVAPEARLNVCIPSDAVGTLTAQFICHPKETALRVKILWSEEDTVQFRTEQPTTCDLDVLSLRAQRKFCGVSSEFVAELLPHRQNSVADFQELNPFLGVHYFNGSYQWVVNDDQLPLSKHRLDDTPFTLSFWMKHAPKAHDEETTTKGEENGKENILCNADEEEKNRHHFAVYLHDCKLTVLLRREPADKKGELYQLFPSQWRFNVPEVCDSQWHHYSLVYHQPPKEVVEGLTTQSEDWNVNTELKLFIDGVEMPSDPDMLRIAEDVPLRQLKHRSKSTRLSVGACWHARSSHFVQHFSGSLAGLTLAHGEAQTSDQIQCVLNCQPRLYIADRSLAGNTPTMMISLRQSHLDNLIVQANNLSELTETLRRVAVYNPRLYRKPMDRPEPIGIQLNTLISYEEKCANKSVPDETIYIHWLPPTDHMMQSLELRPAADDDHLALQGVRKTVPLPSEYVHRSLVIRKRDRYPAGLPIEISSPALLQGVWLFPSFELSWEFDEPLAKSESFANNPVSYCEVRLCGEDSTEFNSLKFQAKETVTLGDNFLDANLHLKQSATGPRVSGPADVMTFTKVIEHFKWFNLEPSHIDRRCFALTCAAEVNVSNSGQQLPNRIIIQSNTVQSTFTVRQTREMQRFARKSDEHVPVSVHSQNDATIPDHVLMNDQPVAAAVQEHQELRYLGKEEPKALRSTSVDSPPKQDTQTTFILLGCATVMFLAAVAVGTMYLIRSKHPRTHSSTESWEPVNSCPNGGRANEGGLRSQGCHGQNRLSRTKVIINPLTNAEELKELETKVCYYNRRLYDDDLDAVNNSSIPGRPNIPYADSPYTQPHELYDVNEEDVAEFDSNSDDQSVKEVVKGPDPKV</sequence>
<feature type="chain" id="PRO_5043819620" description="Cadherin domain-containing protein" evidence="4">
    <location>
        <begin position="16"/>
        <end position="1139"/>
    </location>
</feature>
<keyword evidence="4" id="KW-0732">Signal</keyword>
<evidence type="ECO:0000256" key="2">
    <source>
        <dbReference type="SAM" id="MobiDB-lite"/>
    </source>
</evidence>
<keyword evidence="3" id="KW-0472">Membrane</keyword>
<keyword evidence="3" id="KW-0812">Transmembrane</keyword>
<dbReference type="InterPro" id="IPR013320">
    <property type="entry name" value="ConA-like_dom_sf"/>
</dbReference>
<dbReference type="PANTHER" id="PTHR14139">
    <property type="entry name" value="CALSYNTENIN"/>
    <property type="match status" value="1"/>
</dbReference>
<feature type="transmembrane region" description="Helical" evidence="3">
    <location>
        <begin position="982"/>
        <end position="1004"/>
    </location>
</feature>
<keyword evidence="1" id="KW-0106">Calcium</keyword>
<dbReference type="GO" id="GO:0050806">
    <property type="term" value="P:positive regulation of synaptic transmission"/>
    <property type="evidence" value="ECO:0007669"/>
    <property type="project" value="TreeGrafter"/>
</dbReference>
<dbReference type="SUPFAM" id="SSF49313">
    <property type="entry name" value="Cadherin-like"/>
    <property type="match status" value="1"/>
</dbReference>
<dbReference type="GO" id="GO:0051965">
    <property type="term" value="P:positive regulation of synapse assembly"/>
    <property type="evidence" value="ECO:0007669"/>
    <property type="project" value="TreeGrafter"/>
</dbReference>
<organism evidence="6 7">
    <name type="scientific">Calicophoron daubneyi</name>
    <name type="common">Rumen fluke</name>
    <name type="synonym">Paramphistomum daubneyi</name>
    <dbReference type="NCBI Taxonomy" id="300641"/>
    <lineage>
        <taxon>Eukaryota</taxon>
        <taxon>Metazoa</taxon>
        <taxon>Spiralia</taxon>
        <taxon>Lophotrochozoa</taxon>
        <taxon>Platyhelminthes</taxon>
        <taxon>Trematoda</taxon>
        <taxon>Digenea</taxon>
        <taxon>Plagiorchiida</taxon>
        <taxon>Pronocephalata</taxon>
        <taxon>Paramphistomoidea</taxon>
        <taxon>Paramphistomidae</taxon>
        <taxon>Calicophoron</taxon>
    </lineage>
</organism>
<feature type="region of interest" description="Disordered" evidence="2">
    <location>
        <begin position="1116"/>
        <end position="1139"/>
    </location>
</feature>
<dbReference type="GO" id="GO:0007156">
    <property type="term" value="P:homophilic cell adhesion via plasma membrane adhesion molecules"/>
    <property type="evidence" value="ECO:0007669"/>
    <property type="project" value="InterPro"/>
</dbReference>
<evidence type="ECO:0000256" key="3">
    <source>
        <dbReference type="SAM" id="Phobius"/>
    </source>
</evidence>
<evidence type="ECO:0000256" key="1">
    <source>
        <dbReference type="PROSITE-ProRule" id="PRU00043"/>
    </source>
</evidence>
<dbReference type="Proteomes" id="UP001497525">
    <property type="component" value="Unassembled WGS sequence"/>
</dbReference>
<dbReference type="Gene3D" id="2.60.120.200">
    <property type="match status" value="1"/>
</dbReference>
<reference evidence="6" key="1">
    <citation type="submission" date="2024-06" db="EMBL/GenBank/DDBJ databases">
        <authorList>
            <person name="Liu X."/>
            <person name="Lenzi L."/>
            <person name="Haldenby T S."/>
            <person name="Uol C."/>
        </authorList>
    </citation>
    <scope>NUCLEOTIDE SEQUENCE</scope>
</reference>
<name>A0AAV2TJP0_CALDB</name>
<feature type="compositionally biased region" description="Basic and acidic residues" evidence="2">
    <location>
        <begin position="1126"/>
        <end position="1139"/>
    </location>
</feature>
<dbReference type="Gene3D" id="2.60.40.60">
    <property type="entry name" value="Cadherins"/>
    <property type="match status" value="1"/>
</dbReference>
<dbReference type="InterPro" id="IPR015919">
    <property type="entry name" value="Cadherin-like_sf"/>
</dbReference>
<dbReference type="CDD" id="cd11304">
    <property type="entry name" value="Cadherin_repeat"/>
    <property type="match status" value="1"/>
</dbReference>
<dbReference type="InterPro" id="IPR002126">
    <property type="entry name" value="Cadherin-like_dom"/>
</dbReference>
<dbReference type="EMBL" id="CAXLJL010000312">
    <property type="protein sequence ID" value="CAL5136409.1"/>
    <property type="molecule type" value="Genomic_DNA"/>
</dbReference>
<protein>
    <recommendedName>
        <fullName evidence="5">Cadherin domain-containing protein</fullName>
    </recommendedName>
</protein>
<feature type="signal peptide" evidence="4">
    <location>
        <begin position="1"/>
        <end position="15"/>
    </location>
</feature>
<gene>
    <name evidence="6" type="ORF">CDAUBV1_LOCUS10504</name>
</gene>
<accession>A0AAV2TJP0</accession>
<dbReference type="PANTHER" id="PTHR14139:SF2">
    <property type="entry name" value="CALSYNTENIN-1"/>
    <property type="match status" value="1"/>
</dbReference>
<feature type="domain" description="Cadherin" evidence="5">
    <location>
        <begin position="153"/>
        <end position="264"/>
    </location>
</feature>
<evidence type="ECO:0000313" key="6">
    <source>
        <dbReference type="EMBL" id="CAL5136409.1"/>
    </source>
</evidence>
<dbReference type="AlphaFoldDB" id="A0AAV2TJP0"/>
<evidence type="ECO:0000256" key="4">
    <source>
        <dbReference type="SAM" id="SignalP"/>
    </source>
</evidence>
<dbReference type="GO" id="GO:0005509">
    <property type="term" value="F:calcium ion binding"/>
    <property type="evidence" value="ECO:0007669"/>
    <property type="project" value="UniProtKB-UniRule"/>
</dbReference>
<evidence type="ECO:0000313" key="7">
    <source>
        <dbReference type="Proteomes" id="UP001497525"/>
    </source>
</evidence>
<keyword evidence="3" id="KW-1133">Transmembrane helix</keyword>
<dbReference type="GO" id="GO:0009986">
    <property type="term" value="C:cell surface"/>
    <property type="evidence" value="ECO:0007669"/>
    <property type="project" value="TreeGrafter"/>
</dbReference>
<dbReference type="SUPFAM" id="SSF49899">
    <property type="entry name" value="Concanavalin A-like lectins/glucanases"/>
    <property type="match status" value="1"/>
</dbReference>
<feature type="region of interest" description="Disordered" evidence="2">
    <location>
        <begin position="1010"/>
        <end position="1042"/>
    </location>
</feature>
<comment type="caution">
    <text evidence="6">The sequence shown here is derived from an EMBL/GenBank/DDBJ whole genome shotgun (WGS) entry which is preliminary data.</text>
</comment>